<sequence length="407" mass="44833">MMLSLGKRTLALVSLVSWALMASARPTHEARTSKQGLLAESALTEILTRGAPILGFDNGCPKQSKTCDWMRHIADNTPLVHMNLPGTHDTATWNYSDATQAALLRYTGPIPPASMFRCQQSSILQSLNDGIRVFDFRYAYNPGNDTIGFHHSMALLSPTTTLEDVLFGLYNWLDNHPTEAVLVSINHEGGTGTPDDAPLQEHIYNIFNGDLAKRYWVQTNGTLGTLGQARGKLTLLQRFTYSLLPSTSTNRIGIHLDASQWTDNSPDITLVYNNAKNQIAYIEVRVSPPDRVGQRLTPLQDFYEMSLPADAGTAANIEMKFNATITHLDRATKEHPDQLFISFASAEHNLASPTVSPRIMALGDGSVPGVDQKLLPWLKERKGKRFGIIMLDFYDAVPGLVEAAIGL</sequence>
<dbReference type="OrthoDB" id="1046782at2759"/>
<evidence type="ECO:0000259" key="2">
    <source>
        <dbReference type="SMART" id="SM00148"/>
    </source>
</evidence>
<dbReference type="PROSITE" id="PS50007">
    <property type="entry name" value="PIPLC_X_DOMAIN"/>
    <property type="match status" value="1"/>
</dbReference>
<proteinExistence type="predicted"/>
<comment type="caution">
    <text evidence="3">The sequence shown here is derived from an EMBL/GenBank/DDBJ whole genome shotgun (WGS) entry which is preliminary data.</text>
</comment>
<keyword evidence="4" id="KW-1185">Reference proteome</keyword>
<evidence type="ECO:0000256" key="1">
    <source>
        <dbReference type="SAM" id="SignalP"/>
    </source>
</evidence>
<dbReference type="Gene3D" id="3.20.20.190">
    <property type="entry name" value="Phosphatidylinositol (PI) phosphodiesterase"/>
    <property type="match status" value="1"/>
</dbReference>
<dbReference type="SMART" id="SM00148">
    <property type="entry name" value="PLCXc"/>
    <property type="match status" value="1"/>
</dbReference>
<feature type="chain" id="PRO_5040114693" evidence="1">
    <location>
        <begin position="25"/>
        <end position="407"/>
    </location>
</feature>
<dbReference type="PANTHER" id="PTHR13593">
    <property type="match status" value="1"/>
</dbReference>
<evidence type="ECO:0000313" key="4">
    <source>
        <dbReference type="Proteomes" id="UP000807353"/>
    </source>
</evidence>
<dbReference type="EMBL" id="MU150246">
    <property type="protein sequence ID" value="KAF9465583.1"/>
    <property type="molecule type" value="Genomic_DNA"/>
</dbReference>
<dbReference type="SUPFAM" id="SSF51695">
    <property type="entry name" value="PLC-like phosphodiesterases"/>
    <property type="match status" value="1"/>
</dbReference>
<protein>
    <submittedName>
        <fullName evidence="3">PLC-like phosphodiesterase</fullName>
    </submittedName>
</protein>
<feature type="domain" description="Phosphatidylinositol-specific phospholipase C X" evidence="2">
    <location>
        <begin position="75"/>
        <end position="238"/>
    </location>
</feature>
<dbReference type="AlphaFoldDB" id="A0A9P5YB24"/>
<dbReference type="Proteomes" id="UP000807353">
    <property type="component" value="Unassembled WGS sequence"/>
</dbReference>
<dbReference type="InterPro" id="IPR051057">
    <property type="entry name" value="PI-PLC_domain"/>
</dbReference>
<dbReference type="InterPro" id="IPR000909">
    <property type="entry name" value="PLipase_C_PInositol-sp_X_dom"/>
</dbReference>
<dbReference type="InterPro" id="IPR017946">
    <property type="entry name" value="PLC-like_Pdiesterase_TIM-brl"/>
</dbReference>
<gene>
    <name evidence="3" type="ORF">BDZ94DRAFT_1296364</name>
</gene>
<dbReference type="Pfam" id="PF00388">
    <property type="entry name" value="PI-PLC-X"/>
    <property type="match status" value="1"/>
</dbReference>
<dbReference type="GO" id="GO:0006629">
    <property type="term" value="P:lipid metabolic process"/>
    <property type="evidence" value="ECO:0007669"/>
    <property type="project" value="InterPro"/>
</dbReference>
<dbReference type="GO" id="GO:0008081">
    <property type="term" value="F:phosphoric diester hydrolase activity"/>
    <property type="evidence" value="ECO:0007669"/>
    <property type="project" value="InterPro"/>
</dbReference>
<accession>A0A9P5YB24</accession>
<keyword evidence="1" id="KW-0732">Signal</keyword>
<name>A0A9P5YB24_9AGAR</name>
<reference evidence="3" key="1">
    <citation type="submission" date="2020-11" db="EMBL/GenBank/DDBJ databases">
        <authorList>
            <consortium name="DOE Joint Genome Institute"/>
            <person name="Ahrendt S."/>
            <person name="Riley R."/>
            <person name="Andreopoulos W."/>
            <person name="Labutti K."/>
            <person name="Pangilinan J."/>
            <person name="Ruiz-Duenas F.J."/>
            <person name="Barrasa J.M."/>
            <person name="Sanchez-Garcia M."/>
            <person name="Camarero S."/>
            <person name="Miyauchi S."/>
            <person name="Serrano A."/>
            <person name="Linde D."/>
            <person name="Babiker R."/>
            <person name="Drula E."/>
            <person name="Ayuso-Fernandez I."/>
            <person name="Pacheco R."/>
            <person name="Padilla G."/>
            <person name="Ferreira P."/>
            <person name="Barriuso J."/>
            <person name="Kellner H."/>
            <person name="Castanera R."/>
            <person name="Alfaro M."/>
            <person name="Ramirez L."/>
            <person name="Pisabarro A.G."/>
            <person name="Kuo A."/>
            <person name="Tritt A."/>
            <person name="Lipzen A."/>
            <person name="He G."/>
            <person name="Yan M."/>
            <person name="Ng V."/>
            <person name="Cullen D."/>
            <person name="Martin F."/>
            <person name="Rosso M.-N."/>
            <person name="Henrissat B."/>
            <person name="Hibbett D."/>
            <person name="Martinez A.T."/>
            <person name="Grigoriev I.V."/>
        </authorList>
    </citation>
    <scope>NUCLEOTIDE SEQUENCE</scope>
    <source>
        <strain evidence="3">CBS 247.69</strain>
    </source>
</reference>
<organism evidence="3 4">
    <name type="scientific">Collybia nuda</name>
    <dbReference type="NCBI Taxonomy" id="64659"/>
    <lineage>
        <taxon>Eukaryota</taxon>
        <taxon>Fungi</taxon>
        <taxon>Dikarya</taxon>
        <taxon>Basidiomycota</taxon>
        <taxon>Agaricomycotina</taxon>
        <taxon>Agaricomycetes</taxon>
        <taxon>Agaricomycetidae</taxon>
        <taxon>Agaricales</taxon>
        <taxon>Tricholomatineae</taxon>
        <taxon>Clitocybaceae</taxon>
        <taxon>Collybia</taxon>
    </lineage>
</organism>
<dbReference type="CDD" id="cd08586">
    <property type="entry name" value="PI-PLCc_BcPLC_like"/>
    <property type="match status" value="1"/>
</dbReference>
<evidence type="ECO:0000313" key="3">
    <source>
        <dbReference type="EMBL" id="KAF9465583.1"/>
    </source>
</evidence>
<feature type="signal peptide" evidence="1">
    <location>
        <begin position="1"/>
        <end position="24"/>
    </location>
</feature>
<dbReference type="PANTHER" id="PTHR13593:SF116">
    <property type="entry name" value="PLC-LIKE PHOSPHODIESTERASE"/>
    <property type="match status" value="1"/>
</dbReference>